<gene>
    <name evidence="3" type="ORF">GRI58_13375</name>
</gene>
<comment type="caution">
    <text evidence="3">The sequence shown here is derived from an EMBL/GenBank/DDBJ whole genome shotgun (WGS) entry which is preliminary data.</text>
</comment>
<keyword evidence="2" id="KW-0812">Transmembrane</keyword>
<proteinExistence type="predicted"/>
<evidence type="ECO:0000256" key="1">
    <source>
        <dbReference type="SAM" id="MobiDB-lite"/>
    </source>
</evidence>
<dbReference type="Proteomes" id="UP000439780">
    <property type="component" value="Unassembled WGS sequence"/>
</dbReference>
<dbReference type="EMBL" id="WTYA01000011">
    <property type="protein sequence ID" value="MXP29800.1"/>
    <property type="molecule type" value="Genomic_DNA"/>
</dbReference>
<keyword evidence="2" id="KW-0472">Membrane</keyword>
<reference evidence="3 4" key="1">
    <citation type="submission" date="2019-12" db="EMBL/GenBank/DDBJ databases">
        <title>Genomic-based taxomic classification of the family Erythrobacteraceae.</title>
        <authorList>
            <person name="Xu L."/>
        </authorList>
    </citation>
    <scope>NUCLEOTIDE SEQUENCE [LARGE SCALE GENOMIC DNA]</scope>
    <source>
        <strain evidence="3 4">KEMB 9005-328</strain>
    </source>
</reference>
<dbReference type="Gene3D" id="3.30.1150.10">
    <property type="match status" value="1"/>
</dbReference>
<evidence type="ECO:0000313" key="3">
    <source>
        <dbReference type="EMBL" id="MXP29800.1"/>
    </source>
</evidence>
<organism evidence="3 4">
    <name type="scientific">Qipengyuania algicida</name>
    <dbReference type="NCBI Taxonomy" id="1836209"/>
    <lineage>
        <taxon>Bacteria</taxon>
        <taxon>Pseudomonadati</taxon>
        <taxon>Pseudomonadota</taxon>
        <taxon>Alphaproteobacteria</taxon>
        <taxon>Sphingomonadales</taxon>
        <taxon>Erythrobacteraceae</taxon>
        <taxon>Qipengyuania</taxon>
    </lineage>
</organism>
<name>A0A845AHS5_9SPHN</name>
<sequence length="257" mass="27729">MALAHLRREERIGLGVAVALHLGIVAAFLIQSRHRAEIEPVQRMTVSLVDNVAMSASAPQPVPESRAAIAPELSPETNPAPQIEPKPAEVSKPQDKPVPQPRPQPPAAKEKPKPAPPQPKKKQGGSLLGDNFLAGLGSSTKTDETRAAASEAGPGVSASLRQAVARQIKPHWTPPDGPDIDKVTSYIRFQLNKDGSLAGRPQLVRQTGVTPINRTQAGRHAELAIRAVQLAAPFNLPDKYYDVWKTVTFSFDYRLAQ</sequence>
<evidence type="ECO:0000256" key="2">
    <source>
        <dbReference type="SAM" id="Phobius"/>
    </source>
</evidence>
<keyword evidence="2" id="KW-1133">Transmembrane helix</keyword>
<dbReference type="OrthoDB" id="7161229at2"/>
<dbReference type="SUPFAM" id="SSF74653">
    <property type="entry name" value="TolA/TonB C-terminal domain"/>
    <property type="match status" value="1"/>
</dbReference>
<feature type="compositionally biased region" description="Basic and acidic residues" evidence="1">
    <location>
        <begin position="86"/>
        <end position="95"/>
    </location>
</feature>
<keyword evidence="4" id="KW-1185">Reference proteome</keyword>
<feature type="transmembrane region" description="Helical" evidence="2">
    <location>
        <begin position="12"/>
        <end position="30"/>
    </location>
</feature>
<feature type="compositionally biased region" description="Pro residues" evidence="1">
    <location>
        <begin position="96"/>
        <end position="106"/>
    </location>
</feature>
<evidence type="ECO:0000313" key="4">
    <source>
        <dbReference type="Proteomes" id="UP000439780"/>
    </source>
</evidence>
<feature type="region of interest" description="Disordered" evidence="1">
    <location>
        <begin position="57"/>
        <end position="160"/>
    </location>
</feature>
<protein>
    <submittedName>
        <fullName evidence="3">Energy transducer TonB</fullName>
    </submittedName>
</protein>
<accession>A0A845AHS5</accession>
<dbReference type="AlphaFoldDB" id="A0A845AHS5"/>